<dbReference type="InterPro" id="IPR050416">
    <property type="entry name" value="FAD-linked_Oxidoreductase"/>
</dbReference>
<accession>A0A175VX03</accession>
<dbReference type="PANTHER" id="PTHR42973">
    <property type="entry name" value="BINDING OXIDOREDUCTASE, PUTATIVE (AFU_ORTHOLOGUE AFUA_1G17690)-RELATED"/>
    <property type="match status" value="1"/>
</dbReference>
<evidence type="ECO:0000313" key="8">
    <source>
        <dbReference type="Proteomes" id="UP000078237"/>
    </source>
</evidence>
<dbReference type="PANTHER" id="PTHR42973:SF39">
    <property type="entry name" value="FAD-BINDING PCMH-TYPE DOMAIN-CONTAINING PROTEIN"/>
    <property type="match status" value="1"/>
</dbReference>
<evidence type="ECO:0000256" key="4">
    <source>
        <dbReference type="ARBA" id="ARBA00022827"/>
    </source>
</evidence>
<dbReference type="InterPro" id="IPR012951">
    <property type="entry name" value="BBE"/>
</dbReference>
<comment type="caution">
    <text evidence="7">The sequence shown here is derived from an EMBL/GenBank/DDBJ whole genome shotgun (WGS) entry which is preliminary data.</text>
</comment>
<dbReference type="Proteomes" id="UP000078237">
    <property type="component" value="Unassembled WGS sequence"/>
</dbReference>
<dbReference type="OrthoDB" id="415825at2759"/>
<keyword evidence="3" id="KW-0285">Flavoprotein</keyword>
<dbReference type="InterPro" id="IPR016166">
    <property type="entry name" value="FAD-bd_PCMH"/>
</dbReference>
<name>A0A175VX03_9PEZI</name>
<evidence type="ECO:0000256" key="2">
    <source>
        <dbReference type="ARBA" id="ARBA00005466"/>
    </source>
</evidence>
<dbReference type="SUPFAM" id="SSF56176">
    <property type="entry name" value="FAD-binding/transporter-associated domain-like"/>
    <property type="match status" value="1"/>
</dbReference>
<reference evidence="7 8" key="1">
    <citation type="journal article" date="2016" name="Genome Announc.">
        <title>Genome Sequence of Madurella mycetomatis mm55, Isolated from a Human Mycetoma Case in Sudan.</title>
        <authorList>
            <person name="Smit S."/>
            <person name="Derks M.F."/>
            <person name="Bervoets S."/>
            <person name="Fahal A."/>
            <person name="van Leeuwen W."/>
            <person name="van Belkum A."/>
            <person name="van de Sande W.W."/>
        </authorList>
    </citation>
    <scope>NUCLEOTIDE SEQUENCE [LARGE SCALE GENOMIC DNA]</scope>
    <source>
        <strain evidence="8">mm55</strain>
    </source>
</reference>
<dbReference type="SMR" id="A0A175VX03"/>
<dbReference type="VEuPathDB" id="FungiDB:MMYC01_208046"/>
<keyword evidence="8" id="KW-1185">Reference proteome</keyword>
<keyword evidence="5" id="KW-0560">Oxidoreductase</keyword>
<dbReference type="Gene3D" id="3.40.462.20">
    <property type="match status" value="1"/>
</dbReference>
<keyword evidence="4" id="KW-0274">FAD</keyword>
<dbReference type="InterPro" id="IPR006094">
    <property type="entry name" value="Oxid_FAD_bind_N"/>
</dbReference>
<dbReference type="InterPro" id="IPR016169">
    <property type="entry name" value="FAD-bd_PCMH_sub2"/>
</dbReference>
<evidence type="ECO:0000313" key="7">
    <source>
        <dbReference type="EMBL" id="KXX75530.1"/>
    </source>
</evidence>
<protein>
    <submittedName>
        <fullName evidence="7">Reticuline oxidase</fullName>
    </submittedName>
</protein>
<dbReference type="STRING" id="100816.A0A175VX03"/>
<dbReference type="Pfam" id="PF08031">
    <property type="entry name" value="BBE"/>
    <property type="match status" value="1"/>
</dbReference>
<dbReference type="GO" id="GO:0071949">
    <property type="term" value="F:FAD binding"/>
    <property type="evidence" value="ECO:0007669"/>
    <property type="project" value="InterPro"/>
</dbReference>
<dbReference type="EMBL" id="LCTW02000264">
    <property type="protein sequence ID" value="KXX75530.1"/>
    <property type="molecule type" value="Genomic_DNA"/>
</dbReference>
<dbReference type="GO" id="GO:0016491">
    <property type="term" value="F:oxidoreductase activity"/>
    <property type="evidence" value="ECO:0007669"/>
    <property type="project" value="UniProtKB-KW"/>
</dbReference>
<dbReference type="Gene3D" id="3.30.465.10">
    <property type="match status" value="1"/>
</dbReference>
<comment type="similarity">
    <text evidence="2">Belongs to the oxygen-dependent FAD-linked oxidoreductase family.</text>
</comment>
<dbReference type="InterPro" id="IPR036318">
    <property type="entry name" value="FAD-bd_PCMH-like_sf"/>
</dbReference>
<organism evidence="7 8">
    <name type="scientific">Madurella mycetomatis</name>
    <dbReference type="NCBI Taxonomy" id="100816"/>
    <lineage>
        <taxon>Eukaryota</taxon>
        <taxon>Fungi</taxon>
        <taxon>Dikarya</taxon>
        <taxon>Ascomycota</taxon>
        <taxon>Pezizomycotina</taxon>
        <taxon>Sordariomycetes</taxon>
        <taxon>Sordariomycetidae</taxon>
        <taxon>Sordariales</taxon>
        <taxon>Sordariales incertae sedis</taxon>
        <taxon>Madurella</taxon>
    </lineage>
</organism>
<evidence type="ECO:0000256" key="5">
    <source>
        <dbReference type="ARBA" id="ARBA00023002"/>
    </source>
</evidence>
<comment type="cofactor">
    <cofactor evidence="1">
        <name>FAD</name>
        <dbReference type="ChEBI" id="CHEBI:57692"/>
    </cofactor>
</comment>
<dbReference type="PROSITE" id="PS51387">
    <property type="entry name" value="FAD_PCMH"/>
    <property type="match status" value="1"/>
</dbReference>
<dbReference type="Pfam" id="PF01565">
    <property type="entry name" value="FAD_binding_4"/>
    <property type="match status" value="1"/>
</dbReference>
<evidence type="ECO:0000256" key="1">
    <source>
        <dbReference type="ARBA" id="ARBA00001974"/>
    </source>
</evidence>
<evidence type="ECO:0000256" key="3">
    <source>
        <dbReference type="ARBA" id="ARBA00022630"/>
    </source>
</evidence>
<dbReference type="AlphaFoldDB" id="A0A175VX03"/>
<feature type="domain" description="FAD-binding PCMH-type" evidence="6">
    <location>
        <begin position="56"/>
        <end position="229"/>
    </location>
</feature>
<gene>
    <name evidence="7" type="ORF">MMYC01_208046</name>
</gene>
<proteinExistence type="inferred from homology"/>
<evidence type="ECO:0000259" key="6">
    <source>
        <dbReference type="PROSITE" id="PS51387"/>
    </source>
</evidence>
<sequence>MRLTSALYTAAPILAAANSHVKRAAIDDCLSAAEVPVDTPDSADWEIDVNPFNQRLKYTPAAIAVPTTVEHIQAAVSCAAKVGVKVNPKSGGHSYASFGLGGEDGHLIVQLDRMNEVTLDPTTQIATVQPGARLGHIATVLYEEGKRGFSHGTCPGVGVSGHVLHGGFGFSSHTYGLALDWIASATVVLANATVVNASDTENRDLFWALRGAGSNFGIVSSFRFNTFSAPPNVTAFQVNLPWRNASAIVAGWENLQDWLKAGMPMEMNMRVLGNGWQTQLQGLYHGNSSALETAIEPLLTKLNSTLSNVREYEWMEAFAHYAYSNEIDITGPHRQTEIFYSKSLVTSALPTSVLENVAAYWVNETRSVGRSWYIMVDMYGGANSAITNVSADLTSFPYRDPNQNLFLYQFNDRSWGSYPSDGFSFLDNWVKTFTDGLDTTQWGMYINYADPRMNQTEAQDVYYRQSLPRLKELKKQFDPTELFYYPQAIQPAEE</sequence>